<dbReference type="RefSeq" id="XP_002426383.1">
    <property type="nucleotide sequence ID" value="XM_002426338.1"/>
</dbReference>
<feature type="domain" description="Ig-like" evidence="4">
    <location>
        <begin position="39"/>
        <end position="126"/>
    </location>
</feature>
<dbReference type="InterPro" id="IPR003598">
    <property type="entry name" value="Ig_sub2"/>
</dbReference>
<dbReference type="InterPro" id="IPR013098">
    <property type="entry name" value="Ig_I-set"/>
</dbReference>
<dbReference type="VEuPathDB" id="VectorBase:PHUM250390"/>
<organism>
    <name type="scientific">Pediculus humanus subsp. corporis</name>
    <name type="common">Body louse</name>
    <dbReference type="NCBI Taxonomy" id="121224"/>
    <lineage>
        <taxon>Eukaryota</taxon>
        <taxon>Metazoa</taxon>
        <taxon>Ecdysozoa</taxon>
        <taxon>Arthropoda</taxon>
        <taxon>Hexapoda</taxon>
        <taxon>Insecta</taxon>
        <taxon>Pterygota</taxon>
        <taxon>Neoptera</taxon>
        <taxon>Paraneoptera</taxon>
        <taxon>Psocodea</taxon>
        <taxon>Troctomorpha</taxon>
        <taxon>Phthiraptera</taxon>
        <taxon>Anoplura</taxon>
        <taxon>Pediculidae</taxon>
        <taxon>Pediculus</taxon>
    </lineage>
</organism>
<feature type="compositionally biased region" description="Acidic residues" evidence="3">
    <location>
        <begin position="9"/>
        <end position="34"/>
    </location>
</feature>
<feature type="domain" description="Fibronectin type-III" evidence="5">
    <location>
        <begin position="320"/>
        <end position="423"/>
    </location>
</feature>
<dbReference type="PROSITE" id="PS50853">
    <property type="entry name" value="FN3"/>
    <property type="match status" value="1"/>
</dbReference>
<dbReference type="InParanoid" id="E0VJT9"/>
<dbReference type="Pfam" id="PF07679">
    <property type="entry name" value="I-set"/>
    <property type="match status" value="2"/>
</dbReference>
<reference evidence="6" key="1">
    <citation type="submission" date="2007-04" db="EMBL/GenBank/DDBJ databases">
        <title>Annotation of Pediculus humanus corporis strain USDA.</title>
        <authorList>
            <person name="Kirkness E."/>
            <person name="Hannick L."/>
            <person name="Hass B."/>
            <person name="Bruggner R."/>
            <person name="Lawson D."/>
            <person name="Bidwell S."/>
            <person name="Joardar V."/>
            <person name="Caler E."/>
            <person name="Walenz B."/>
            <person name="Inman J."/>
            <person name="Schobel S."/>
            <person name="Galinsky K."/>
            <person name="Amedeo P."/>
            <person name="Strausberg R."/>
        </authorList>
    </citation>
    <scope>NUCLEOTIDE SEQUENCE</scope>
    <source>
        <strain evidence="6">USDA</strain>
    </source>
</reference>
<feature type="domain" description="Ig-like" evidence="4">
    <location>
        <begin position="230"/>
        <end position="318"/>
    </location>
</feature>
<dbReference type="STRING" id="121224.E0VJT9"/>
<dbReference type="GO" id="GO:0050808">
    <property type="term" value="P:synapse organization"/>
    <property type="evidence" value="ECO:0007669"/>
    <property type="project" value="TreeGrafter"/>
</dbReference>
<keyword evidence="8" id="KW-1185">Reference proteome</keyword>
<proteinExistence type="predicted"/>
<dbReference type="CDD" id="cd00063">
    <property type="entry name" value="FN3"/>
    <property type="match status" value="1"/>
</dbReference>
<dbReference type="EnsemblMetazoa" id="PHUM250390-RA">
    <property type="protein sequence ID" value="PHUM250390-PA"/>
    <property type="gene ID" value="PHUM250390"/>
</dbReference>
<accession>E0VJT9</accession>
<dbReference type="Gene3D" id="2.60.40.10">
    <property type="entry name" value="Immunoglobulins"/>
    <property type="match status" value="4"/>
</dbReference>
<dbReference type="GO" id="GO:0043025">
    <property type="term" value="C:neuronal cell body"/>
    <property type="evidence" value="ECO:0007669"/>
    <property type="project" value="TreeGrafter"/>
</dbReference>
<dbReference type="OrthoDB" id="6159398at2759"/>
<dbReference type="GO" id="GO:0008046">
    <property type="term" value="F:axon guidance receptor activity"/>
    <property type="evidence" value="ECO:0007669"/>
    <property type="project" value="TreeGrafter"/>
</dbReference>
<dbReference type="CDD" id="cd00096">
    <property type="entry name" value="Ig"/>
    <property type="match status" value="2"/>
</dbReference>
<evidence type="ECO:0000256" key="2">
    <source>
        <dbReference type="ARBA" id="ARBA00023319"/>
    </source>
</evidence>
<protein>
    <submittedName>
        <fullName evidence="6">Protein CEPU-1, putative</fullName>
    </submittedName>
</protein>
<dbReference type="SUPFAM" id="SSF49265">
    <property type="entry name" value="Fibronectin type III"/>
    <property type="match status" value="1"/>
</dbReference>
<dbReference type="InterPro" id="IPR013783">
    <property type="entry name" value="Ig-like_fold"/>
</dbReference>
<evidence type="ECO:0000313" key="8">
    <source>
        <dbReference type="Proteomes" id="UP000009046"/>
    </source>
</evidence>
<evidence type="ECO:0000259" key="4">
    <source>
        <dbReference type="PROSITE" id="PS50835"/>
    </source>
</evidence>
<dbReference type="SMART" id="SM00408">
    <property type="entry name" value="IGc2"/>
    <property type="match status" value="3"/>
</dbReference>
<sequence>MSKSSSLRDEDDETDYSNDDNYQNDEDDSNDEEYTGPPPEITTKGMNLTVMEDGDVFLPCDINNRGKFVVMWKNSSLTLWVDGRRMNANSRVEEFKNNTLVIRRVNMHDSGQYTCQVVADKIIQVTHTLNVVRKLSITRILPEVRPGQSKILRKGESLTLACEATGYPVPKVFWVRRGRKHFPNGHERMEGTSITFEEVNRKYSGIYECEASNDFGTVRKAVEIHVHYPPEIEIEEETVTTAVGLQPEITCTVHAEPKANVTWYKNGDIVTKKSQISTTVVNNKYTLQITKMNEDDFGSYTCHAKNELGSKQKAIVLSGAPTKPKFKVGFTKDDKTPEILWTVESYLPIIEYEFQYKKLQDDKWTKITPMQTVAIEGNMYTGKEILTGLPPNDYQVRVRAKNSHGWSFYSEEKIFNGDMAAESTNGGVKLGIKGILVQIIVFSYVFIM</sequence>
<dbReference type="SMART" id="SM00409">
    <property type="entry name" value="IG"/>
    <property type="match status" value="3"/>
</dbReference>
<keyword evidence="1" id="KW-0677">Repeat</keyword>
<dbReference type="InterPro" id="IPR036116">
    <property type="entry name" value="FN3_sf"/>
</dbReference>
<dbReference type="GO" id="GO:0005886">
    <property type="term" value="C:plasma membrane"/>
    <property type="evidence" value="ECO:0007669"/>
    <property type="project" value="TreeGrafter"/>
</dbReference>
<dbReference type="Proteomes" id="UP000009046">
    <property type="component" value="Unassembled WGS sequence"/>
</dbReference>
<dbReference type="PANTHER" id="PTHR45080:SF33">
    <property type="entry name" value="IG-LIKE DOMAIN-CONTAINING PROTEIN"/>
    <property type="match status" value="1"/>
</dbReference>
<dbReference type="AlphaFoldDB" id="E0VJT9"/>
<dbReference type="InterPro" id="IPR050958">
    <property type="entry name" value="Cell_Adh-Cytoskel_Orgn"/>
</dbReference>
<gene>
    <name evidence="7" type="primary">8235036</name>
    <name evidence="6" type="ORF">Phum_PHUM250390</name>
</gene>
<dbReference type="InterPro" id="IPR003599">
    <property type="entry name" value="Ig_sub"/>
</dbReference>
<evidence type="ECO:0000313" key="6">
    <source>
        <dbReference type="EMBL" id="EEB13645.1"/>
    </source>
</evidence>
<dbReference type="eggNOG" id="KOG3510">
    <property type="taxonomic scope" value="Eukaryota"/>
</dbReference>
<reference evidence="7" key="3">
    <citation type="submission" date="2020-05" db="UniProtKB">
        <authorList>
            <consortium name="EnsemblMetazoa"/>
        </authorList>
    </citation>
    <scope>IDENTIFICATION</scope>
    <source>
        <strain evidence="7">USDA</strain>
    </source>
</reference>
<dbReference type="SMART" id="SM00060">
    <property type="entry name" value="FN3"/>
    <property type="match status" value="1"/>
</dbReference>
<dbReference type="InterPro" id="IPR036179">
    <property type="entry name" value="Ig-like_dom_sf"/>
</dbReference>
<name>E0VJT9_PEDHC</name>
<evidence type="ECO:0000313" key="7">
    <source>
        <dbReference type="EnsemblMetazoa" id="PHUM250390-PA"/>
    </source>
</evidence>
<dbReference type="GeneID" id="8235036"/>
<feature type="domain" description="Ig-like" evidence="4">
    <location>
        <begin position="142"/>
        <end position="225"/>
    </location>
</feature>
<reference evidence="6" key="2">
    <citation type="submission" date="2007-04" db="EMBL/GenBank/DDBJ databases">
        <title>The genome of the human body louse.</title>
        <authorList>
            <consortium name="The Human Body Louse Genome Consortium"/>
            <person name="Kirkness E."/>
            <person name="Walenz B."/>
            <person name="Hass B."/>
            <person name="Bruggner R."/>
            <person name="Strausberg R."/>
        </authorList>
    </citation>
    <scope>NUCLEOTIDE SEQUENCE</scope>
    <source>
        <strain evidence="6">USDA</strain>
    </source>
</reference>
<keyword evidence="2" id="KW-0393">Immunoglobulin domain</keyword>
<dbReference type="PANTHER" id="PTHR45080">
    <property type="entry name" value="CONTACTIN 5"/>
    <property type="match status" value="1"/>
</dbReference>
<dbReference type="InterPro" id="IPR007110">
    <property type="entry name" value="Ig-like_dom"/>
</dbReference>
<dbReference type="SUPFAM" id="SSF48726">
    <property type="entry name" value="Immunoglobulin"/>
    <property type="match status" value="3"/>
</dbReference>
<feature type="region of interest" description="Disordered" evidence="3">
    <location>
        <begin position="1"/>
        <end position="46"/>
    </location>
</feature>
<dbReference type="GO" id="GO:0007156">
    <property type="term" value="P:homophilic cell adhesion via plasma membrane adhesion molecules"/>
    <property type="evidence" value="ECO:0007669"/>
    <property type="project" value="TreeGrafter"/>
</dbReference>
<dbReference type="InterPro" id="IPR003961">
    <property type="entry name" value="FN3_dom"/>
</dbReference>
<dbReference type="PROSITE" id="PS50835">
    <property type="entry name" value="IG_LIKE"/>
    <property type="match status" value="3"/>
</dbReference>
<evidence type="ECO:0000259" key="5">
    <source>
        <dbReference type="PROSITE" id="PS50853"/>
    </source>
</evidence>
<dbReference type="KEGG" id="phu:Phum_PHUM250390"/>
<evidence type="ECO:0000256" key="1">
    <source>
        <dbReference type="ARBA" id="ARBA00022737"/>
    </source>
</evidence>
<dbReference type="Pfam" id="PF13927">
    <property type="entry name" value="Ig_3"/>
    <property type="match status" value="1"/>
</dbReference>
<dbReference type="CTD" id="8235036"/>
<dbReference type="GO" id="GO:0030424">
    <property type="term" value="C:axon"/>
    <property type="evidence" value="ECO:0007669"/>
    <property type="project" value="TreeGrafter"/>
</dbReference>
<dbReference type="HOGENOM" id="CLU_027228_0_0_1"/>
<dbReference type="EMBL" id="DS235226">
    <property type="protein sequence ID" value="EEB13645.1"/>
    <property type="molecule type" value="Genomic_DNA"/>
</dbReference>
<dbReference type="FunFam" id="2.60.40.10:FF:000022">
    <property type="entry name" value="Cardiac titin"/>
    <property type="match status" value="1"/>
</dbReference>
<dbReference type="OMA" id="IYWFKKD"/>
<evidence type="ECO:0000256" key="3">
    <source>
        <dbReference type="SAM" id="MobiDB-lite"/>
    </source>
</evidence>
<dbReference type="EMBL" id="AAZO01002902">
    <property type="status" value="NOT_ANNOTATED_CDS"/>
    <property type="molecule type" value="Genomic_DNA"/>
</dbReference>